<evidence type="ECO:0000259" key="2">
    <source>
        <dbReference type="PROSITE" id="PS50943"/>
    </source>
</evidence>
<dbReference type="SMART" id="SM00530">
    <property type="entry name" value="HTH_XRE"/>
    <property type="match status" value="1"/>
</dbReference>
<dbReference type="Gene3D" id="1.10.260.40">
    <property type="entry name" value="lambda repressor-like DNA-binding domains"/>
    <property type="match status" value="1"/>
</dbReference>
<evidence type="ECO:0000256" key="1">
    <source>
        <dbReference type="ARBA" id="ARBA00023125"/>
    </source>
</evidence>
<dbReference type="InterPro" id="IPR001387">
    <property type="entry name" value="Cro/C1-type_HTH"/>
</dbReference>
<dbReference type="AlphaFoldDB" id="A0AAP2US50"/>
<reference evidence="3" key="1">
    <citation type="journal article" date="2022" name="Clin. Infect. Dis.">
        <title>Association between Clostridium innocuum and antibiotic-associated diarrhea in adults and children: A cross-sectional study and comparative genomics analysis.</title>
        <authorList>
            <person name="Cherny K.E."/>
            <person name="Muscat E.B."/>
            <person name="Balaji A."/>
            <person name="Mukherjee J."/>
            <person name="Ozer E.A."/>
            <person name="Angarone M.P."/>
            <person name="Hauser A.R."/>
            <person name="Sichel J.S."/>
            <person name="Amponsah E."/>
            <person name="Kociolek L.K."/>
        </authorList>
    </citation>
    <scope>NUCLEOTIDE SEQUENCE</scope>
    <source>
        <strain evidence="3">NU1-AC-029v</strain>
    </source>
</reference>
<dbReference type="RefSeq" id="WP_008819720.1">
    <property type="nucleotide sequence ID" value="NZ_AP025565.1"/>
</dbReference>
<comment type="caution">
    <text evidence="3">The sequence shown here is derived from an EMBL/GenBank/DDBJ whole genome shotgun (WGS) entry which is preliminary data.</text>
</comment>
<dbReference type="SUPFAM" id="SSF47413">
    <property type="entry name" value="lambda repressor-like DNA-binding domains"/>
    <property type="match status" value="1"/>
</dbReference>
<organism evidence="3 4">
    <name type="scientific">Clostridium innocuum</name>
    <dbReference type="NCBI Taxonomy" id="1522"/>
    <lineage>
        <taxon>Bacteria</taxon>
        <taxon>Bacillati</taxon>
        <taxon>Bacillota</taxon>
        <taxon>Clostridia</taxon>
        <taxon>Eubacteriales</taxon>
        <taxon>Clostridiaceae</taxon>
        <taxon>Clostridium</taxon>
    </lineage>
</organism>
<evidence type="ECO:0000313" key="4">
    <source>
        <dbReference type="Proteomes" id="UP001203972"/>
    </source>
</evidence>
<dbReference type="GO" id="GO:0003677">
    <property type="term" value="F:DNA binding"/>
    <property type="evidence" value="ECO:0007669"/>
    <property type="project" value="UniProtKB-KW"/>
</dbReference>
<name>A0AAP2US50_CLOIN</name>
<dbReference type="Pfam" id="PF01381">
    <property type="entry name" value="HTH_3"/>
    <property type="match status" value="1"/>
</dbReference>
<dbReference type="PANTHER" id="PTHR46558">
    <property type="entry name" value="TRACRIPTIONAL REGULATORY PROTEIN-RELATED-RELATED"/>
    <property type="match status" value="1"/>
</dbReference>
<keyword evidence="1" id="KW-0238">DNA-binding</keyword>
<sequence>MPKTKREVNNDFITFSKRLRELRESLNMTQKEFADYVGFTQATLSAYENSLKIPSLDIVMRIASNCKISIDWLCGFSNVKSYTNKKNTYSDAIRAIIQLASMVEMDAAIVKVEEEVINPDNGYPELALNNHFGLYSKDSMLDIFFDEWIKIKHLHDDKTIDDELYNLWAEKTCSNYDGALLWNAETKDSEDA</sequence>
<dbReference type="PANTHER" id="PTHR46558:SF11">
    <property type="entry name" value="HTH-TYPE TRANSCRIPTIONAL REGULATOR XRE"/>
    <property type="match status" value="1"/>
</dbReference>
<dbReference type="InterPro" id="IPR010982">
    <property type="entry name" value="Lambda_DNA-bd_dom_sf"/>
</dbReference>
<gene>
    <name evidence="3" type="ORF">MKC95_22300</name>
</gene>
<dbReference type="EMBL" id="JAKTMA010000073">
    <property type="protein sequence ID" value="MCR0235498.1"/>
    <property type="molecule type" value="Genomic_DNA"/>
</dbReference>
<dbReference type="CDD" id="cd00093">
    <property type="entry name" value="HTH_XRE"/>
    <property type="match status" value="1"/>
</dbReference>
<protein>
    <submittedName>
        <fullName evidence="3">Helix-turn-helix domain-containing protein</fullName>
    </submittedName>
</protein>
<evidence type="ECO:0000313" key="3">
    <source>
        <dbReference type="EMBL" id="MCR0235498.1"/>
    </source>
</evidence>
<dbReference type="Proteomes" id="UP001203972">
    <property type="component" value="Unassembled WGS sequence"/>
</dbReference>
<dbReference type="PROSITE" id="PS50943">
    <property type="entry name" value="HTH_CROC1"/>
    <property type="match status" value="1"/>
</dbReference>
<feature type="domain" description="HTH cro/C1-type" evidence="2">
    <location>
        <begin position="19"/>
        <end position="73"/>
    </location>
</feature>
<proteinExistence type="predicted"/>
<accession>A0AAP2US50</accession>